<evidence type="ECO:0000313" key="3">
    <source>
        <dbReference type="EMBL" id="TRM57622.1"/>
    </source>
</evidence>
<dbReference type="EMBL" id="VDMD01000044">
    <property type="protein sequence ID" value="TRM57622.1"/>
    <property type="molecule type" value="Genomic_DNA"/>
</dbReference>
<dbReference type="Pfam" id="PF20149">
    <property type="entry name" value="DUF6532"/>
    <property type="match status" value="1"/>
</dbReference>
<accession>A0A550BYH4</accession>
<evidence type="ECO:0000256" key="1">
    <source>
        <dbReference type="SAM" id="MobiDB-lite"/>
    </source>
</evidence>
<proteinExistence type="predicted"/>
<keyword evidence="4" id="KW-1185">Reference proteome</keyword>
<dbReference type="Proteomes" id="UP000320762">
    <property type="component" value="Unassembled WGS sequence"/>
</dbReference>
<feature type="compositionally biased region" description="Acidic residues" evidence="1">
    <location>
        <begin position="181"/>
        <end position="206"/>
    </location>
</feature>
<dbReference type="InterPro" id="IPR045341">
    <property type="entry name" value="DUF6532"/>
</dbReference>
<dbReference type="STRING" id="97359.A0A550BYH4"/>
<reference evidence="3 4" key="1">
    <citation type="journal article" date="2019" name="New Phytol.">
        <title>Comparative genomics reveals unique wood-decay strategies and fruiting body development in the Schizophyllaceae.</title>
        <authorList>
            <person name="Almasi E."/>
            <person name="Sahu N."/>
            <person name="Krizsan K."/>
            <person name="Balint B."/>
            <person name="Kovacs G.M."/>
            <person name="Kiss B."/>
            <person name="Cseklye J."/>
            <person name="Drula E."/>
            <person name="Henrissat B."/>
            <person name="Nagy I."/>
            <person name="Chovatia M."/>
            <person name="Adam C."/>
            <person name="LaButti K."/>
            <person name="Lipzen A."/>
            <person name="Riley R."/>
            <person name="Grigoriev I.V."/>
            <person name="Nagy L.G."/>
        </authorList>
    </citation>
    <scope>NUCLEOTIDE SEQUENCE [LARGE SCALE GENOMIC DNA]</scope>
    <source>
        <strain evidence="3 4">NL-1724</strain>
    </source>
</reference>
<protein>
    <recommendedName>
        <fullName evidence="2">DUF6532 domain-containing protein</fullName>
    </recommendedName>
</protein>
<organism evidence="3 4">
    <name type="scientific">Schizophyllum amplum</name>
    <dbReference type="NCBI Taxonomy" id="97359"/>
    <lineage>
        <taxon>Eukaryota</taxon>
        <taxon>Fungi</taxon>
        <taxon>Dikarya</taxon>
        <taxon>Basidiomycota</taxon>
        <taxon>Agaricomycotina</taxon>
        <taxon>Agaricomycetes</taxon>
        <taxon>Agaricomycetidae</taxon>
        <taxon>Agaricales</taxon>
        <taxon>Schizophyllaceae</taxon>
        <taxon>Schizophyllum</taxon>
    </lineage>
</organism>
<comment type="caution">
    <text evidence="3">The sequence shown here is derived from an EMBL/GenBank/DDBJ whole genome shotgun (WGS) entry which is preliminary data.</text>
</comment>
<feature type="domain" description="DUF6532" evidence="2">
    <location>
        <begin position="246"/>
        <end position="452"/>
    </location>
</feature>
<gene>
    <name evidence="3" type="ORF">BD626DRAFT_514009</name>
</gene>
<dbReference type="AlphaFoldDB" id="A0A550BYH4"/>
<name>A0A550BYH4_9AGAR</name>
<dbReference type="OrthoDB" id="2790754at2759"/>
<sequence>MSAPPASRPRRNAATSARLAESRKHEAAIEAAKTNKRKAPAAPAPAPRAKRPAAAANSAIASQTLTKDKADAILAHKRAADKRTSAAASAKRQASKKNSTKAGPSAADKAAVTARRSSDIQARLADEMFEDVSGGQSDDDEDGESTETRLVWTTDKDSVNNLFDDEHDVEAPIEATYMDDAPLESEEDMPVDELDKEEDEEGEDQVDNGIEILNLDPATPIKKERRGGKAAETDVTPRTRKLAKAAKMEARARTANREAFPDDNLDASQGDIIRTVEKAKGPDKDVFADAYKRMMQDPYRQDTMLTLVGYAAPGLRGEIVTKVKSMVEPILGIPGQMKPEEIIDSVAFLLKDRVYLYGGVNVKTKSYDRGMPLGSAFFKPIVMQTCFGKGTANREAAREMIAGRCVPANMFALVGAAIENALKTWSTGIYMHIPFAEDVGRESHLRHLAILYDLQERAPKYAARQQFSLLSQILRDTGKGHILEGYLIPEPDHFKGVNFTALEASIEDEDDVE</sequence>
<evidence type="ECO:0000313" key="4">
    <source>
        <dbReference type="Proteomes" id="UP000320762"/>
    </source>
</evidence>
<feature type="region of interest" description="Disordered" evidence="1">
    <location>
        <begin position="1"/>
        <end position="236"/>
    </location>
</feature>
<evidence type="ECO:0000259" key="2">
    <source>
        <dbReference type="Pfam" id="PF20149"/>
    </source>
</evidence>
<feature type="compositionally biased region" description="Basic and acidic residues" evidence="1">
    <location>
        <begin position="227"/>
        <end position="236"/>
    </location>
</feature>